<protein>
    <submittedName>
        <fullName evidence="3">Uncharacterized protein</fullName>
    </submittedName>
</protein>
<keyword evidence="2" id="KW-1185">Reference proteome</keyword>
<reference evidence="3" key="1">
    <citation type="submission" date="2025-08" db="UniProtKB">
        <authorList>
            <consortium name="RefSeq"/>
        </authorList>
    </citation>
    <scope>IDENTIFICATION</scope>
    <source>
        <strain evidence="3">14028-0561.14</strain>
        <tissue evidence="3">Whole fly</tissue>
    </source>
</reference>
<dbReference type="RefSeq" id="XP_017034264.1">
    <property type="nucleotide sequence ID" value="XM_017178775.3"/>
</dbReference>
<name>A0A6P4JHF0_DROKI</name>
<evidence type="ECO:0000313" key="2">
    <source>
        <dbReference type="Proteomes" id="UP001652661"/>
    </source>
</evidence>
<dbReference type="AlphaFoldDB" id="A0A6P4JHF0"/>
<dbReference type="GeneID" id="108083112"/>
<feature type="transmembrane region" description="Helical" evidence="1">
    <location>
        <begin position="7"/>
        <end position="27"/>
    </location>
</feature>
<feature type="transmembrane region" description="Helical" evidence="1">
    <location>
        <begin position="55"/>
        <end position="79"/>
    </location>
</feature>
<gene>
    <name evidence="3" type="primary">LOC108083112</name>
</gene>
<organism evidence="2 3">
    <name type="scientific">Drosophila kikkawai</name>
    <name type="common">Fruit fly</name>
    <dbReference type="NCBI Taxonomy" id="30033"/>
    <lineage>
        <taxon>Eukaryota</taxon>
        <taxon>Metazoa</taxon>
        <taxon>Ecdysozoa</taxon>
        <taxon>Arthropoda</taxon>
        <taxon>Hexapoda</taxon>
        <taxon>Insecta</taxon>
        <taxon>Pterygota</taxon>
        <taxon>Neoptera</taxon>
        <taxon>Endopterygota</taxon>
        <taxon>Diptera</taxon>
        <taxon>Brachycera</taxon>
        <taxon>Muscomorpha</taxon>
        <taxon>Ephydroidea</taxon>
        <taxon>Drosophilidae</taxon>
        <taxon>Drosophila</taxon>
        <taxon>Sophophora</taxon>
    </lineage>
</organism>
<proteinExistence type="predicted"/>
<feature type="transmembrane region" description="Helical" evidence="1">
    <location>
        <begin position="86"/>
        <end position="107"/>
    </location>
</feature>
<dbReference type="OrthoDB" id="7474909at2759"/>
<keyword evidence="1" id="KW-0472">Membrane</keyword>
<sequence length="161" mass="18897">MILAKKCCFIVSLQIGCIIIAFVGLFLSNMNIDTIMHILNRTYDSETKSRFPAHVFHACLQIFADLLFICASCLLFYAVLSQCFCLFWVTLVFQVIQPVYLILYSIISSAMGKNVIINISIWHNIIYWVYVVVWLDMTLYFIYITFSYYRYLKEKETENVD</sequence>
<feature type="transmembrane region" description="Helical" evidence="1">
    <location>
        <begin position="127"/>
        <end position="146"/>
    </location>
</feature>
<dbReference type="Proteomes" id="UP001652661">
    <property type="component" value="Chromosome 3L"/>
</dbReference>
<keyword evidence="1" id="KW-0812">Transmembrane</keyword>
<accession>A0A6P4JHF0</accession>
<evidence type="ECO:0000313" key="3">
    <source>
        <dbReference type="RefSeq" id="XP_017034264.1"/>
    </source>
</evidence>
<evidence type="ECO:0000256" key="1">
    <source>
        <dbReference type="SAM" id="Phobius"/>
    </source>
</evidence>
<keyword evidence="1" id="KW-1133">Transmembrane helix</keyword>